<dbReference type="AlphaFoldDB" id="A0A918K6H0"/>
<dbReference type="GO" id="GO:0003676">
    <property type="term" value="F:nucleic acid binding"/>
    <property type="evidence" value="ECO:0007669"/>
    <property type="project" value="InterPro"/>
</dbReference>
<dbReference type="Gene3D" id="3.30.420.10">
    <property type="entry name" value="Ribonuclease H-like superfamily/Ribonuclease H"/>
    <property type="match status" value="1"/>
</dbReference>
<dbReference type="EMBL" id="BMXR01000004">
    <property type="protein sequence ID" value="GGX51088.1"/>
    <property type="molecule type" value="Genomic_DNA"/>
</dbReference>
<comment type="caution">
    <text evidence="1">The sequence shown here is derived from an EMBL/GenBank/DDBJ whole genome shotgun (WGS) entry which is preliminary data.</text>
</comment>
<name>A0A918K6H0_9GAMM</name>
<gene>
    <name evidence="1" type="ORF">GCM10007392_17910</name>
</gene>
<dbReference type="InterPro" id="IPR012337">
    <property type="entry name" value="RNaseH-like_sf"/>
</dbReference>
<dbReference type="Proteomes" id="UP000626148">
    <property type="component" value="Unassembled WGS sequence"/>
</dbReference>
<evidence type="ECO:0000313" key="2">
    <source>
        <dbReference type="Proteomes" id="UP000626148"/>
    </source>
</evidence>
<sequence length="170" mass="19742">MLLPGILDIEASGFGRGSYPIEVGVATETGDEYAWLITPEPDWDHWDDDAEAIHGIRRDQLLSEGYPVTLVADQLNELLEGQIMYSDGWGFDSGWLALLFYHARKTMTFRLETLPRILSDYQLSIWDETKERIRREQQLTHHRAGKDARVLQLTFEATQFQEHQQHIRKT</sequence>
<protein>
    <submittedName>
        <fullName evidence="1">Uncharacterized protein</fullName>
    </submittedName>
</protein>
<proteinExistence type="predicted"/>
<organism evidence="1 2">
    <name type="scientific">Saccharospirillum salsuginis</name>
    <dbReference type="NCBI Taxonomy" id="418750"/>
    <lineage>
        <taxon>Bacteria</taxon>
        <taxon>Pseudomonadati</taxon>
        <taxon>Pseudomonadota</taxon>
        <taxon>Gammaproteobacteria</taxon>
        <taxon>Oceanospirillales</taxon>
        <taxon>Saccharospirillaceae</taxon>
        <taxon>Saccharospirillum</taxon>
    </lineage>
</organism>
<dbReference type="SUPFAM" id="SSF53098">
    <property type="entry name" value="Ribonuclease H-like"/>
    <property type="match status" value="1"/>
</dbReference>
<dbReference type="RefSeq" id="WP_189608206.1">
    <property type="nucleotide sequence ID" value="NZ_BMXR01000004.1"/>
</dbReference>
<evidence type="ECO:0000313" key="1">
    <source>
        <dbReference type="EMBL" id="GGX51088.1"/>
    </source>
</evidence>
<dbReference type="InterPro" id="IPR036397">
    <property type="entry name" value="RNaseH_sf"/>
</dbReference>
<reference evidence="1" key="1">
    <citation type="journal article" date="2014" name="Int. J. Syst. Evol. Microbiol.">
        <title>Complete genome sequence of Corynebacterium casei LMG S-19264T (=DSM 44701T), isolated from a smear-ripened cheese.</title>
        <authorList>
            <consortium name="US DOE Joint Genome Institute (JGI-PGF)"/>
            <person name="Walter F."/>
            <person name="Albersmeier A."/>
            <person name="Kalinowski J."/>
            <person name="Ruckert C."/>
        </authorList>
    </citation>
    <scope>NUCLEOTIDE SEQUENCE</scope>
    <source>
        <strain evidence="1">KCTC 22169</strain>
    </source>
</reference>
<reference evidence="1" key="2">
    <citation type="submission" date="2020-09" db="EMBL/GenBank/DDBJ databases">
        <authorList>
            <person name="Sun Q."/>
            <person name="Kim S."/>
        </authorList>
    </citation>
    <scope>NUCLEOTIDE SEQUENCE</scope>
    <source>
        <strain evidence="1">KCTC 22169</strain>
    </source>
</reference>
<accession>A0A918K6H0</accession>
<keyword evidence="2" id="KW-1185">Reference proteome</keyword>